<accession>A0AAV8X5M3</accession>
<evidence type="ECO:0000259" key="1">
    <source>
        <dbReference type="Pfam" id="PF13843"/>
    </source>
</evidence>
<dbReference type="AlphaFoldDB" id="A0AAV8X5M3"/>
<proteinExistence type="predicted"/>
<comment type="caution">
    <text evidence="2">The sequence shown here is derived from an EMBL/GenBank/DDBJ whole genome shotgun (WGS) entry which is preliminary data.</text>
</comment>
<dbReference type="EMBL" id="JANEYF010003792">
    <property type="protein sequence ID" value="KAJ8934036.1"/>
    <property type="molecule type" value="Genomic_DNA"/>
</dbReference>
<dbReference type="Pfam" id="PF13843">
    <property type="entry name" value="DDE_Tnp_1_7"/>
    <property type="match status" value="1"/>
</dbReference>
<keyword evidence="3" id="KW-1185">Reference proteome</keyword>
<evidence type="ECO:0000313" key="2">
    <source>
        <dbReference type="EMBL" id="KAJ8934036.1"/>
    </source>
</evidence>
<reference evidence="2" key="1">
    <citation type="journal article" date="2023" name="Insect Mol. Biol.">
        <title>Genome sequencing provides insights into the evolution of gene families encoding plant cell wall-degrading enzymes in longhorned beetles.</title>
        <authorList>
            <person name="Shin N.R."/>
            <person name="Okamura Y."/>
            <person name="Kirsch R."/>
            <person name="Pauchet Y."/>
        </authorList>
    </citation>
    <scope>NUCLEOTIDE SEQUENCE</scope>
    <source>
        <strain evidence="2">RBIC_L_NR</strain>
    </source>
</reference>
<evidence type="ECO:0000313" key="3">
    <source>
        <dbReference type="Proteomes" id="UP001162156"/>
    </source>
</evidence>
<gene>
    <name evidence="2" type="ORF">NQ314_013624</name>
</gene>
<sequence length="108" mass="12491">MLTKVRLCKPLRNNSHRDITADNWFTSIELVGEMRKRGLTYVGTMKKIKREVPQEFLPSKVRQLRSTLYGFSTDKVTLIPHVPKKNKAVLLVSSMHHGKYTDPKKRVA</sequence>
<dbReference type="Proteomes" id="UP001162156">
    <property type="component" value="Unassembled WGS sequence"/>
</dbReference>
<organism evidence="2 3">
    <name type="scientific">Rhamnusium bicolor</name>
    <dbReference type="NCBI Taxonomy" id="1586634"/>
    <lineage>
        <taxon>Eukaryota</taxon>
        <taxon>Metazoa</taxon>
        <taxon>Ecdysozoa</taxon>
        <taxon>Arthropoda</taxon>
        <taxon>Hexapoda</taxon>
        <taxon>Insecta</taxon>
        <taxon>Pterygota</taxon>
        <taxon>Neoptera</taxon>
        <taxon>Endopterygota</taxon>
        <taxon>Coleoptera</taxon>
        <taxon>Polyphaga</taxon>
        <taxon>Cucujiformia</taxon>
        <taxon>Chrysomeloidea</taxon>
        <taxon>Cerambycidae</taxon>
        <taxon>Lepturinae</taxon>
        <taxon>Rhagiini</taxon>
        <taxon>Rhamnusium</taxon>
    </lineage>
</organism>
<protein>
    <recommendedName>
        <fullName evidence="1">PiggyBac transposable element-derived protein domain-containing protein</fullName>
    </recommendedName>
</protein>
<dbReference type="InterPro" id="IPR029526">
    <property type="entry name" value="PGBD"/>
</dbReference>
<name>A0AAV8X5M3_9CUCU</name>
<feature type="domain" description="PiggyBac transposable element-derived protein" evidence="1">
    <location>
        <begin position="6"/>
        <end position="104"/>
    </location>
</feature>